<dbReference type="PANTHER" id="PTHR10256:SF0">
    <property type="entry name" value="INACTIVE SELENIDE, WATER DIKINASE-LIKE PROTEIN-RELATED"/>
    <property type="match status" value="1"/>
</dbReference>
<dbReference type="GO" id="GO:0004756">
    <property type="term" value="F:selenide, water dikinase activity"/>
    <property type="evidence" value="ECO:0007669"/>
    <property type="project" value="UniProtKB-EC"/>
</dbReference>
<dbReference type="PANTHER" id="PTHR10256">
    <property type="entry name" value="SELENIDE, WATER DIKINASE"/>
    <property type="match status" value="1"/>
</dbReference>
<dbReference type="KEGG" id="cff:CFF8240_0340"/>
<dbReference type="GO" id="GO:0016260">
    <property type="term" value="P:selenocysteine biosynthetic process"/>
    <property type="evidence" value="ECO:0007669"/>
    <property type="project" value="TreeGrafter"/>
</dbReference>
<dbReference type="EC" id="2.7.9.3" evidence="8"/>
<evidence type="ECO:0000256" key="4">
    <source>
        <dbReference type="ARBA" id="ARBA00022840"/>
    </source>
</evidence>
<organism evidence="8 9">
    <name type="scientific">Campylobacter fetus subsp. fetus (strain 82-40)</name>
    <dbReference type="NCBI Taxonomy" id="360106"/>
    <lineage>
        <taxon>Bacteria</taxon>
        <taxon>Pseudomonadati</taxon>
        <taxon>Campylobacterota</taxon>
        <taxon>Epsilonproteobacteria</taxon>
        <taxon>Campylobacterales</taxon>
        <taxon>Campylobacteraceae</taxon>
        <taxon>Campylobacter</taxon>
    </lineage>
</organism>
<dbReference type="Pfam" id="PF02769">
    <property type="entry name" value="AIRS_C"/>
    <property type="match status" value="1"/>
</dbReference>
<keyword evidence="5" id="KW-0711">Selenium</keyword>
<evidence type="ECO:0000313" key="8">
    <source>
        <dbReference type="EMBL" id="ABK83347.1"/>
    </source>
</evidence>
<dbReference type="PATRIC" id="fig|360106.6.peg.335"/>
<dbReference type="InterPro" id="IPR010918">
    <property type="entry name" value="PurM-like_C_dom"/>
</dbReference>
<evidence type="ECO:0000256" key="3">
    <source>
        <dbReference type="ARBA" id="ARBA00022777"/>
    </source>
</evidence>
<dbReference type="EMBL" id="CP000487">
    <property type="protein sequence ID" value="ABK83347.1"/>
    <property type="molecule type" value="Genomic_DNA"/>
</dbReference>
<accession>A0RMV9</accession>
<keyword evidence="1 8" id="KW-0808">Transferase</keyword>
<evidence type="ECO:0000256" key="2">
    <source>
        <dbReference type="ARBA" id="ARBA00022741"/>
    </source>
</evidence>
<dbReference type="InterPro" id="IPR016188">
    <property type="entry name" value="PurM-like_N"/>
</dbReference>
<dbReference type="NCBIfam" id="TIGR00476">
    <property type="entry name" value="selD"/>
    <property type="match status" value="1"/>
</dbReference>
<feature type="domain" description="PurM-like C-terminal" evidence="7">
    <location>
        <begin position="146"/>
        <end position="314"/>
    </location>
</feature>
<evidence type="ECO:0000313" key="9">
    <source>
        <dbReference type="Proteomes" id="UP000000760"/>
    </source>
</evidence>
<feature type="domain" description="PurM-like N-terminal" evidence="6">
    <location>
        <begin position="25"/>
        <end position="132"/>
    </location>
</feature>
<dbReference type="InterPro" id="IPR004536">
    <property type="entry name" value="SPS/SelD"/>
</dbReference>
<keyword evidence="4" id="KW-0067">ATP-binding</keyword>
<evidence type="ECO:0000256" key="5">
    <source>
        <dbReference type="ARBA" id="ARBA00023266"/>
    </source>
</evidence>
<proteinExistence type="predicted"/>
<protein>
    <submittedName>
        <fullName evidence="8">Selenide, water dikinase</fullName>
        <ecNumber evidence="8">2.7.9.3</ecNumber>
    </submittedName>
</protein>
<name>A0RMV9_CAMFF</name>
<dbReference type="Proteomes" id="UP000000760">
    <property type="component" value="Chromosome"/>
</dbReference>
<gene>
    <name evidence="8" type="primary">selD</name>
    <name evidence="8" type="ordered locus">CFF8240_0340</name>
</gene>
<keyword evidence="3 8" id="KW-0418">Kinase</keyword>
<dbReference type="SUPFAM" id="SSF55326">
    <property type="entry name" value="PurM N-terminal domain-like"/>
    <property type="match status" value="1"/>
</dbReference>
<evidence type="ECO:0000259" key="6">
    <source>
        <dbReference type="Pfam" id="PF00586"/>
    </source>
</evidence>
<dbReference type="PIRSF" id="PIRSF036407">
    <property type="entry name" value="Selenphspht_syn"/>
    <property type="match status" value="1"/>
</dbReference>
<dbReference type="InterPro" id="IPR036921">
    <property type="entry name" value="PurM-like_N_sf"/>
</dbReference>
<dbReference type="Pfam" id="PF00586">
    <property type="entry name" value="AIRS"/>
    <property type="match status" value="1"/>
</dbReference>
<dbReference type="AlphaFoldDB" id="A0RMV9"/>
<dbReference type="eggNOG" id="COG0709">
    <property type="taxonomic scope" value="Bacteria"/>
</dbReference>
<dbReference type="InterPro" id="IPR036676">
    <property type="entry name" value="PurM-like_C_sf"/>
</dbReference>
<evidence type="ECO:0000256" key="1">
    <source>
        <dbReference type="ARBA" id="ARBA00022679"/>
    </source>
</evidence>
<dbReference type="CDD" id="cd02195">
    <property type="entry name" value="SelD"/>
    <property type="match status" value="1"/>
</dbReference>
<dbReference type="Gene3D" id="3.30.1330.10">
    <property type="entry name" value="PurM-like, N-terminal domain"/>
    <property type="match status" value="1"/>
</dbReference>
<keyword evidence="2" id="KW-0547">Nucleotide-binding</keyword>
<dbReference type="Gene3D" id="3.90.650.10">
    <property type="entry name" value="PurM-like C-terminal domain"/>
    <property type="match status" value="1"/>
</dbReference>
<dbReference type="SUPFAM" id="SSF56042">
    <property type="entry name" value="PurM C-terminal domain-like"/>
    <property type="match status" value="1"/>
</dbReference>
<sequence length="317" mass="33896">MGLTQSIGSILEPHSKLLSSINSNEDAGVFLLEDGRAIVQTLDFITPVVDDPFLYGMIAAANSLSDIFAMGAKAITAMNIVGFDSCHFENEILHEIMAGGKNKIKECGAVLVGGHSIESKETIYGLSVTGSVDSSKFWSNNSAKINDILILTKPLGSGVLTTALKADMLSLDEIREISNLMSQLNFYAVDALSGLKVNAVTDVTGFGFLGHLSEMLRDDISFDLYKNGIPLLASAKKFANLGFIPEGSYKNSVFTAKICNIKPDILLSDAQTSGGLIISINEDDAYKALSNLKNAGYESSCIVGTVKSKSEYKINLI</sequence>
<dbReference type="GO" id="GO:0005524">
    <property type="term" value="F:ATP binding"/>
    <property type="evidence" value="ECO:0007669"/>
    <property type="project" value="UniProtKB-KW"/>
</dbReference>
<dbReference type="GO" id="GO:0005737">
    <property type="term" value="C:cytoplasm"/>
    <property type="evidence" value="ECO:0007669"/>
    <property type="project" value="TreeGrafter"/>
</dbReference>
<evidence type="ECO:0000259" key="7">
    <source>
        <dbReference type="Pfam" id="PF02769"/>
    </source>
</evidence>
<dbReference type="HOGENOM" id="CLU_032859_0_1_7"/>
<reference evidence="9" key="1">
    <citation type="submission" date="2006-11" db="EMBL/GenBank/DDBJ databases">
        <title>Sequence of Campylobacter fetus subsp. fetus 82-40.</title>
        <authorList>
            <person name="Fouts D.E."/>
            <person name="Nelson K.E."/>
        </authorList>
    </citation>
    <scope>NUCLEOTIDE SEQUENCE [LARGE SCALE GENOMIC DNA]</scope>
    <source>
        <strain evidence="9">82-40</strain>
    </source>
</reference>